<dbReference type="PANTHER" id="PTHR46382">
    <property type="entry name" value="PHOSPHATIDATE CYTIDYLYLTRANSFERASE"/>
    <property type="match status" value="1"/>
</dbReference>
<comment type="pathway">
    <text evidence="3 18">Phospholipid metabolism; CDP-diacylglycerol biosynthesis; CDP-diacylglycerol from sn-glycerol 3-phosphate: step 3/3.</text>
</comment>
<gene>
    <name evidence="20" type="primary">cdsA</name>
    <name evidence="21" type="ORF">GA0071312_1394</name>
    <name evidence="20" type="ORF">HLUCCO17_05635</name>
</gene>
<keyword evidence="9" id="KW-0444">Lipid biosynthesis</keyword>
<keyword evidence="16" id="KW-0594">Phospholipid biosynthesis</keyword>
<evidence type="ECO:0000256" key="7">
    <source>
        <dbReference type="ARBA" id="ARBA00019373"/>
    </source>
</evidence>
<dbReference type="OrthoDB" id="9799199at2"/>
<evidence type="ECO:0000256" key="11">
    <source>
        <dbReference type="ARBA" id="ARBA00022692"/>
    </source>
</evidence>
<keyword evidence="11 18" id="KW-0812">Transmembrane</keyword>
<feature type="transmembrane region" description="Helical" evidence="19">
    <location>
        <begin position="20"/>
        <end position="38"/>
    </location>
</feature>
<comment type="similarity">
    <text evidence="5 18">Belongs to the CDS family.</text>
</comment>
<evidence type="ECO:0000313" key="21">
    <source>
        <dbReference type="EMBL" id="SCC80269.1"/>
    </source>
</evidence>
<accession>A0A0P8A980</accession>
<evidence type="ECO:0000256" key="1">
    <source>
        <dbReference type="ARBA" id="ARBA00001698"/>
    </source>
</evidence>
<evidence type="ECO:0000256" key="6">
    <source>
        <dbReference type="ARBA" id="ARBA00012487"/>
    </source>
</evidence>
<sequence length="286" mass="29727">MNGPGESGKARGFLRSETGIRLISAVVMIALALGTTWFGGVVFALLWLAAGSAVLFEWIAMVWIVRRIPSVVAGALAYTAFVLAHLTDWPGIVLAAIALTGGALVVMISMTWRDRIWAGAGYAVGFVVVAVPIIVRSDPALGALAIIWIFAVVWGTDIAAYFTGRALGGPKLWPRLSPKKTWAGFFGGLACAMLAGFLLGLAARIAGQAPPLDLWALTLLSGLASVIGQGGDLAESALKRHFDVKDSGSLIPGHGGVMDRLDAFFAVCLLVGLMLLGLSPFGIGAG</sequence>
<evidence type="ECO:0000256" key="16">
    <source>
        <dbReference type="ARBA" id="ARBA00023209"/>
    </source>
</evidence>
<evidence type="ECO:0000256" key="10">
    <source>
        <dbReference type="ARBA" id="ARBA00022679"/>
    </source>
</evidence>
<dbReference type="AlphaFoldDB" id="A0A0P8A980"/>
<feature type="transmembrane region" description="Helical" evidence="19">
    <location>
        <begin position="70"/>
        <end position="86"/>
    </location>
</feature>
<evidence type="ECO:0000256" key="8">
    <source>
        <dbReference type="ARBA" id="ARBA00022475"/>
    </source>
</evidence>
<organism evidence="20 22">
    <name type="scientific">Saliniramus fredricksonii</name>
    <dbReference type="NCBI Taxonomy" id="1653334"/>
    <lineage>
        <taxon>Bacteria</taxon>
        <taxon>Pseudomonadati</taxon>
        <taxon>Pseudomonadota</taxon>
        <taxon>Alphaproteobacteria</taxon>
        <taxon>Hyphomicrobiales</taxon>
        <taxon>Salinarimonadaceae</taxon>
        <taxon>Saliniramus</taxon>
    </lineage>
</organism>
<feature type="transmembrane region" description="Helical" evidence="19">
    <location>
        <begin position="182"/>
        <end position="202"/>
    </location>
</feature>
<evidence type="ECO:0000256" key="17">
    <source>
        <dbReference type="ARBA" id="ARBA00023264"/>
    </source>
</evidence>
<dbReference type="UniPathway" id="UPA00557">
    <property type="reaction ID" value="UER00614"/>
</dbReference>
<evidence type="ECO:0000256" key="19">
    <source>
        <dbReference type="SAM" id="Phobius"/>
    </source>
</evidence>
<dbReference type="GO" id="GO:0016024">
    <property type="term" value="P:CDP-diacylglycerol biosynthetic process"/>
    <property type="evidence" value="ECO:0007669"/>
    <property type="project" value="UniProtKB-UniPathway"/>
</dbReference>
<keyword evidence="8" id="KW-1003">Cell membrane</keyword>
<dbReference type="Pfam" id="PF01148">
    <property type="entry name" value="CTP_transf_1"/>
    <property type="match status" value="1"/>
</dbReference>
<keyword evidence="17" id="KW-1208">Phospholipid metabolism</keyword>
<dbReference type="EMBL" id="FMBM01000002">
    <property type="protein sequence ID" value="SCC80269.1"/>
    <property type="molecule type" value="Genomic_DNA"/>
</dbReference>
<evidence type="ECO:0000256" key="9">
    <source>
        <dbReference type="ARBA" id="ARBA00022516"/>
    </source>
</evidence>
<dbReference type="Proteomes" id="UP000182800">
    <property type="component" value="Unassembled WGS sequence"/>
</dbReference>
<dbReference type="STRING" id="1653334.GA0071312_1394"/>
<feature type="transmembrane region" description="Helical" evidence="19">
    <location>
        <begin position="92"/>
        <end position="109"/>
    </location>
</feature>
<evidence type="ECO:0000256" key="14">
    <source>
        <dbReference type="ARBA" id="ARBA00023098"/>
    </source>
</evidence>
<keyword evidence="13 19" id="KW-1133">Transmembrane helix</keyword>
<protein>
    <recommendedName>
        <fullName evidence="7 18">Phosphatidate cytidylyltransferase</fullName>
        <ecNumber evidence="6 18">2.7.7.41</ecNumber>
    </recommendedName>
</protein>
<keyword evidence="10 18" id="KW-0808">Transferase</keyword>
<reference evidence="21 23" key="2">
    <citation type="submission" date="2016-08" db="EMBL/GenBank/DDBJ databases">
        <authorList>
            <person name="Varghese N."/>
            <person name="Submissions Spin"/>
        </authorList>
    </citation>
    <scope>NUCLEOTIDE SEQUENCE [LARGE SCALE GENOMIC DNA]</scope>
    <source>
        <strain evidence="21 23">HL-109</strain>
    </source>
</reference>
<keyword evidence="14" id="KW-0443">Lipid metabolism</keyword>
<evidence type="ECO:0000256" key="18">
    <source>
        <dbReference type="RuleBase" id="RU003938"/>
    </source>
</evidence>
<keyword evidence="15 19" id="KW-0472">Membrane</keyword>
<feature type="transmembrane region" description="Helical" evidence="19">
    <location>
        <begin position="44"/>
        <end position="65"/>
    </location>
</feature>
<evidence type="ECO:0000256" key="2">
    <source>
        <dbReference type="ARBA" id="ARBA00004651"/>
    </source>
</evidence>
<proteinExistence type="inferred from homology"/>
<comment type="pathway">
    <text evidence="4">Lipid metabolism.</text>
</comment>
<keyword evidence="12 18" id="KW-0548">Nucleotidyltransferase</keyword>
<dbReference type="EC" id="2.7.7.41" evidence="6 18"/>
<keyword evidence="23" id="KW-1185">Reference proteome</keyword>
<feature type="transmembrane region" description="Helical" evidence="19">
    <location>
        <begin position="263"/>
        <end position="283"/>
    </location>
</feature>
<dbReference type="PROSITE" id="PS01315">
    <property type="entry name" value="CDS"/>
    <property type="match status" value="1"/>
</dbReference>
<dbReference type="RefSeq" id="WP_074444359.1">
    <property type="nucleotide sequence ID" value="NZ_FMBM01000002.1"/>
</dbReference>
<evidence type="ECO:0000313" key="20">
    <source>
        <dbReference type="EMBL" id="KPQ11667.1"/>
    </source>
</evidence>
<dbReference type="GO" id="GO:0005886">
    <property type="term" value="C:plasma membrane"/>
    <property type="evidence" value="ECO:0007669"/>
    <property type="project" value="UniProtKB-SubCell"/>
</dbReference>
<reference evidence="20 22" key="1">
    <citation type="submission" date="2015-09" db="EMBL/GenBank/DDBJ databases">
        <title>Identification and resolution of microdiversity through metagenomic sequencing of parallel consortia.</title>
        <authorList>
            <person name="Nelson W.C."/>
            <person name="Romine M.F."/>
            <person name="Lindemann S.R."/>
        </authorList>
    </citation>
    <scope>NUCLEOTIDE SEQUENCE [LARGE SCALE GENOMIC DNA]</scope>
    <source>
        <strain evidence="20">HL-109</strain>
    </source>
</reference>
<name>A0A0P8A980_9HYPH</name>
<evidence type="ECO:0000256" key="4">
    <source>
        <dbReference type="ARBA" id="ARBA00005189"/>
    </source>
</evidence>
<dbReference type="InterPro" id="IPR000374">
    <property type="entry name" value="PC_trans"/>
</dbReference>
<dbReference type="Proteomes" id="UP000050497">
    <property type="component" value="Unassembled WGS sequence"/>
</dbReference>
<dbReference type="GO" id="GO:0004605">
    <property type="term" value="F:phosphatidate cytidylyltransferase activity"/>
    <property type="evidence" value="ECO:0007669"/>
    <property type="project" value="UniProtKB-EC"/>
</dbReference>
<evidence type="ECO:0000256" key="3">
    <source>
        <dbReference type="ARBA" id="ARBA00005119"/>
    </source>
</evidence>
<dbReference type="PATRIC" id="fig|1653334.4.peg.2193"/>
<comment type="subcellular location">
    <subcellularLocation>
        <location evidence="2">Cell membrane</location>
        <topology evidence="2">Multi-pass membrane protein</topology>
    </subcellularLocation>
</comment>
<dbReference type="PANTHER" id="PTHR46382:SF1">
    <property type="entry name" value="PHOSPHATIDATE CYTIDYLYLTRANSFERASE"/>
    <property type="match status" value="1"/>
</dbReference>
<evidence type="ECO:0000256" key="15">
    <source>
        <dbReference type="ARBA" id="ARBA00023136"/>
    </source>
</evidence>
<feature type="transmembrane region" description="Helical" evidence="19">
    <location>
        <begin position="116"/>
        <end position="135"/>
    </location>
</feature>
<evidence type="ECO:0000313" key="23">
    <source>
        <dbReference type="Proteomes" id="UP000182800"/>
    </source>
</evidence>
<evidence type="ECO:0000256" key="12">
    <source>
        <dbReference type="ARBA" id="ARBA00022695"/>
    </source>
</evidence>
<evidence type="ECO:0000256" key="5">
    <source>
        <dbReference type="ARBA" id="ARBA00010185"/>
    </source>
</evidence>
<feature type="transmembrane region" description="Helical" evidence="19">
    <location>
        <begin position="141"/>
        <end position="162"/>
    </location>
</feature>
<comment type="caution">
    <text evidence="20">The sequence shown here is derived from an EMBL/GenBank/DDBJ whole genome shotgun (WGS) entry which is preliminary data.</text>
</comment>
<evidence type="ECO:0000313" key="22">
    <source>
        <dbReference type="Proteomes" id="UP000050497"/>
    </source>
</evidence>
<dbReference type="EMBL" id="LJSX01000006">
    <property type="protein sequence ID" value="KPQ11667.1"/>
    <property type="molecule type" value="Genomic_DNA"/>
</dbReference>
<comment type="catalytic activity">
    <reaction evidence="1 18">
        <text>a 1,2-diacyl-sn-glycero-3-phosphate + CTP + H(+) = a CDP-1,2-diacyl-sn-glycerol + diphosphate</text>
        <dbReference type="Rhea" id="RHEA:16229"/>
        <dbReference type="ChEBI" id="CHEBI:15378"/>
        <dbReference type="ChEBI" id="CHEBI:33019"/>
        <dbReference type="ChEBI" id="CHEBI:37563"/>
        <dbReference type="ChEBI" id="CHEBI:58332"/>
        <dbReference type="ChEBI" id="CHEBI:58608"/>
        <dbReference type="EC" id="2.7.7.41"/>
    </reaction>
</comment>
<evidence type="ECO:0000256" key="13">
    <source>
        <dbReference type="ARBA" id="ARBA00022989"/>
    </source>
</evidence>